<protein>
    <submittedName>
        <fullName evidence="1">Uncharacterized protein</fullName>
    </submittedName>
</protein>
<dbReference type="Gramene" id="TuG1812G0200001905.01.T03">
    <property type="protein sequence ID" value="TuG1812G0200001905.01.T03.cds356250"/>
    <property type="gene ID" value="TuG1812G0200001905.01"/>
</dbReference>
<reference evidence="1" key="2">
    <citation type="submission" date="2018-03" db="EMBL/GenBank/DDBJ databases">
        <title>The Triticum urartu genome reveals the dynamic nature of wheat genome evolution.</title>
        <authorList>
            <person name="Ling H."/>
            <person name="Ma B."/>
            <person name="Shi X."/>
            <person name="Liu H."/>
            <person name="Dong L."/>
            <person name="Sun H."/>
            <person name="Cao Y."/>
            <person name="Gao Q."/>
            <person name="Zheng S."/>
            <person name="Li Y."/>
            <person name="Yu Y."/>
            <person name="Du H."/>
            <person name="Qi M."/>
            <person name="Li Y."/>
            <person name="Yu H."/>
            <person name="Cui Y."/>
            <person name="Wang N."/>
            <person name="Chen C."/>
            <person name="Wu H."/>
            <person name="Zhao Y."/>
            <person name="Zhang J."/>
            <person name="Li Y."/>
            <person name="Zhou W."/>
            <person name="Zhang B."/>
            <person name="Hu W."/>
            <person name="Eijk M."/>
            <person name="Tang J."/>
            <person name="Witsenboer H."/>
            <person name="Zhao S."/>
            <person name="Li Z."/>
            <person name="Zhang A."/>
            <person name="Wang D."/>
            <person name="Liang C."/>
        </authorList>
    </citation>
    <scope>NUCLEOTIDE SEQUENCE [LARGE SCALE GENOMIC DNA]</scope>
    <source>
        <strain evidence="1">cv. G1812</strain>
    </source>
</reference>
<keyword evidence="2" id="KW-1185">Reference proteome</keyword>
<sequence length="71" mass="7902">MPPHLPCWSSRLLVEVSHCHRCRCLGPSSCSCRGHMFVEASRHLGFRFFFPISVLPLVSSSWTSLSAEIAG</sequence>
<name>A0A8R7PC67_TRIUA</name>
<evidence type="ECO:0000313" key="2">
    <source>
        <dbReference type="Proteomes" id="UP000015106"/>
    </source>
</evidence>
<dbReference type="AlphaFoldDB" id="A0A8R7PC67"/>
<dbReference type="EnsemblPlants" id="TuG1812G0200001905.01.T05">
    <property type="protein sequence ID" value="TuG1812G0200001905.01.T05.cds356244"/>
    <property type="gene ID" value="TuG1812G0200001905.01"/>
</dbReference>
<reference evidence="2" key="1">
    <citation type="journal article" date="2013" name="Nature">
        <title>Draft genome of the wheat A-genome progenitor Triticum urartu.</title>
        <authorList>
            <person name="Ling H.Q."/>
            <person name="Zhao S."/>
            <person name="Liu D."/>
            <person name="Wang J."/>
            <person name="Sun H."/>
            <person name="Zhang C."/>
            <person name="Fan H."/>
            <person name="Li D."/>
            <person name="Dong L."/>
            <person name="Tao Y."/>
            <person name="Gao C."/>
            <person name="Wu H."/>
            <person name="Li Y."/>
            <person name="Cui Y."/>
            <person name="Guo X."/>
            <person name="Zheng S."/>
            <person name="Wang B."/>
            <person name="Yu K."/>
            <person name="Liang Q."/>
            <person name="Yang W."/>
            <person name="Lou X."/>
            <person name="Chen J."/>
            <person name="Feng M."/>
            <person name="Jian J."/>
            <person name="Zhang X."/>
            <person name="Luo G."/>
            <person name="Jiang Y."/>
            <person name="Liu J."/>
            <person name="Wang Z."/>
            <person name="Sha Y."/>
            <person name="Zhang B."/>
            <person name="Wu H."/>
            <person name="Tang D."/>
            <person name="Shen Q."/>
            <person name="Xue P."/>
            <person name="Zou S."/>
            <person name="Wang X."/>
            <person name="Liu X."/>
            <person name="Wang F."/>
            <person name="Yang Y."/>
            <person name="An X."/>
            <person name="Dong Z."/>
            <person name="Zhang K."/>
            <person name="Zhang X."/>
            <person name="Luo M.C."/>
            <person name="Dvorak J."/>
            <person name="Tong Y."/>
            <person name="Wang J."/>
            <person name="Yang H."/>
            <person name="Li Z."/>
            <person name="Wang D."/>
            <person name="Zhang A."/>
            <person name="Wang J."/>
        </authorList>
    </citation>
    <scope>NUCLEOTIDE SEQUENCE</scope>
    <source>
        <strain evidence="2">cv. G1812</strain>
    </source>
</reference>
<accession>A0A8R7PC67</accession>
<reference evidence="1" key="3">
    <citation type="submission" date="2022-06" db="UniProtKB">
        <authorList>
            <consortium name="EnsemblPlants"/>
        </authorList>
    </citation>
    <scope>IDENTIFICATION</scope>
</reference>
<proteinExistence type="predicted"/>
<dbReference type="Proteomes" id="UP000015106">
    <property type="component" value="Chromosome 2"/>
</dbReference>
<organism evidence="1 2">
    <name type="scientific">Triticum urartu</name>
    <name type="common">Red wild einkorn</name>
    <name type="synonym">Crithodium urartu</name>
    <dbReference type="NCBI Taxonomy" id="4572"/>
    <lineage>
        <taxon>Eukaryota</taxon>
        <taxon>Viridiplantae</taxon>
        <taxon>Streptophyta</taxon>
        <taxon>Embryophyta</taxon>
        <taxon>Tracheophyta</taxon>
        <taxon>Spermatophyta</taxon>
        <taxon>Magnoliopsida</taxon>
        <taxon>Liliopsida</taxon>
        <taxon>Poales</taxon>
        <taxon>Poaceae</taxon>
        <taxon>BOP clade</taxon>
        <taxon>Pooideae</taxon>
        <taxon>Triticodae</taxon>
        <taxon>Triticeae</taxon>
        <taxon>Triticinae</taxon>
        <taxon>Triticum</taxon>
    </lineage>
</organism>
<dbReference type="Gramene" id="TuG1812G0200001905.01.T05">
    <property type="protein sequence ID" value="TuG1812G0200001905.01.T05.cds356244"/>
    <property type="gene ID" value="TuG1812G0200001905.01"/>
</dbReference>
<evidence type="ECO:0000313" key="1">
    <source>
        <dbReference type="EnsemblPlants" id="TuG1812G0200001905.01.T03.cds356250"/>
    </source>
</evidence>
<dbReference type="EnsemblPlants" id="TuG1812G0200001905.01.T03">
    <property type="protein sequence ID" value="TuG1812G0200001905.01.T03.cds356250"/>
    <property type="gene ID" value="TuG1812G0200001905.01"/>
</dbReference>